<dbReference type="GO" id="GO:0070917">
    <property type="term" value="F:inositol phosphoceramide synthase regulator activity"/>
    <property type="evidence" value="ECO:0007669"/>
    <property type="project" value="InterPro"/>
</dbReference>
<reference evidence="3" key="1">
    <citation type="journal article" date="2021" name="IMA Fungus">
        <title>Genomic characterization of three marine fungi, including Emericellopsis atlantica sp. nov. with signatures of a generalist lifestyle and marine biomass degradation.</title>
        <authorList>
            <person name="Hagestad O.C."/>
            <person name="Hou L."/>
            <person name="Andersen J.H."/>
            <person name="Hansen E.H."/>
            <person name="Altermark B."/>
            <person name="Li C."/>
            <person name="Kuhnert E."/>
            <person name="Cox R.J."/>
            <person name="Crous P.W."/>
            <person name="Spatafora J.W."/>
            <person name="Lail K."/>
            <person name="Amirebrahimi M."/>
            <person name="Lipzen A."/>
            <person name="Pangilinan J."/>
            <person name="Andreopoulos W."/>
            <person name="Hayes R.D."/>
            <person name="Ng V."/>
            <person name="Grigoriev I.V."/>
            <person name="Jackson S.A."/>
            <person name="Sutton T.D.S."/>
            <person name="Dobson A.D.W."/>
            <person name="Rama T."/>
        </authorList>
    </citation>
    <scope>NUCLEOTIDE SEQUENCE</scope>
    <source>
        <strain evidence="3">TRa3180A</strain>
    </source>
</reference>
<dbReference type="OrthoDB" id="3338076at2759"/>
<feature type="region of interest" description="Disordered" evidence="1">
    <location>
        <begin position="291"/>
        <end position="327"/>
    </location>
</feature>
<feature type="transmembrane region" description="Helical" evidence="2">
    <location>
        <begin position="87"/>
        <end position="113"/>
    </location>
</feature>
<keyword evidence="2" id="KW-0472">Membrane</keyword>
<dbReference type="GO" id="GO:0000139">
    <property type="term" value="C:Golgi membrane"/>
    <property type="evidence" value="ECO:0007669"/>
    <property type="project" value="TreeGrafter"/>
</dbReference>
<gene>
    <name evidence="3" type="ORF">BJ878DRAFT_275780</name>
</gene>
<organism evidence="3 4">
    <name type="scientific">Calycina marina</name>
    <dbReference type="NCBI Taxonomy" id="1763456"/>
    <lineage>
        <taxon>Eukaryota</taxon>
        <taxon>Fungi</taxon>
        <taxon>Dikarya</taxon>
        <taxon>Ascomycota</taxon>
        <taxon>Pezizomycotina</taxon>
        <taxon>Leotiomycetes</taxon>
        <taxon>Helotiales</taxon>
        <taxon>Pezizellaceae</taxon>
        <taxon>Calycina</taxon>
    </lineage>
</organism>
<accession>A0A9P7Z725</accession>
<feature type="transmembrane region" description="Helical" evidence="2">
    <location>
        <begin position="28"/>
        <end position="52"/>
    </location>
</feature>
<dbReference type="GO" id="GO:0006673">
    <property type="term" value="P:inositol phosphoceramide metabolic process"/>
    <property type="evidence" value="ECO:0007669"/>
    <property type="project" value="InterPro"/>
</dbReference>
<feature type="transmembrane region" description="Helical" evidence="2">
    <location>
        <begin position="191"/>
        <end position="214"/>
    </location>
</feature>
<dbReference type="Proteomes" id="UP000887226">
    <property type="component" value="Unassembled WGS sequence"/>
</dbReference>
<dbReference type="AlphaFoldDB" id="A0A9P7Z725"/>
<dbReference type="EMBL" id="MU253800">
    <property type="protein sequence ID" value="KAG9246550.1"/>
    <property type="molecule type" value="Genomic_DNA"/>
</dbReference>
<evidence type="ECO:0000256" key="1">
    <source>
        <dbReference type="SAM" id="MobiDB-lite"/>
    </source>
</evidence>
<keyword evidence="2" id="KW-0812">Transmembrane</keyword>
<feature type="transmembrane region" description="Helical" evidence="2">
    <location>
        <begin position="58"/>
        <end position="75"/>
    </location>
</feature>
<protein>
    <submittedName>
        <fullName evidence="3">Inositolphosphorylceramide synthase subunit Kei1-domain-containing protein</fullName>
    </submittedName>
</protein>
<dbReference type="PANTHER" id="PTHR28077">
    <property type="entry name" value="INOSITOL PHOSPHORYLCERAMIDE SYNTHASE REGULATORY SUBUNIT KEI1"/>
    <property type="match status" value="1"/>
</dbReference>
<proteinExistence type="predicted"/>
<dbReference type="GO" id="GO:0070916">
    <property type="term" value="C:inositol phosphoceramide synthase complex"/>
    <property type="evidence" value="ECO:0007669"/>
    <property type="project" value="TreeGrafter"/>
</dbReference>
<evidence type="ECO:0000313" key="3">
    <source>
        <dbReference type="EMBL" id="KAG9246550.1"/>
    </source>
</evidence>
<keyword evidence="4" id="KW-1185">Reference proteome</keyword>
<comment type="caution">
    <text evidence="3">The sequence shown here is derived from an EMBL/GenBank/DDBJ whole genome shotgun (WGS) entry which is preliminary data.</text>
</comment>
<dbReference type="PANTHER" id="PTHR28077:SF1">
    <property type="entry name" value="INOSITOL PHOSPHORYLCERAMIDE SYNTHASE REGULATORY SUBUNIT KEI1"/>
    <property type="match status" value="1"/>
</dbReference>
<name>A0A9P7Z725_9HELO</name>
<sequence>MTILSRWLRLPRPRNFLCIMSLRTGTEIIALSMVFNKVTGFFGLLAVLAGLQLSPLQFAMYIHSLGTLLVLYFLMPHIRRQSPFECIALAYFYILDTVISTAFTAAFAVTWLLAVSADGVNSDIPAGAPGAGMIDDTAGFTNPTFNVSKVGVLATPAGTGQEAVAFAAVGGASATLNNPSLGHAVGIEETIPSMMVVIGLTLIRMYFIVVVMAYGRQVLRQHIYSSSSAKLHVHTDGANDTLSDNPFAVDAPGGQGWKGKLGRMMVLTGKNYWLGGQADDAWAKGLDTRFKSAKSAGGPPGTLERERRARSGTGPSKPPASVIPGKL</sequence>
<dbReference type="InterPro" id="IPR013862">
    <property type="entry name" value="Kei1"/>
</dbReference>
<evidence type="ECO:0000313" key="4">
    <source>
        <dbReference type="Proteomes" id="UP000887226"/>
    </source>
</evidence>
<keyword evidence="2" id="KW-1133">Transmembrane helix</keyword>
<evidence type="ECO:0000256" key="2">
    <source>
        <dbReference type="SAM" id="Phobius"/>
    </source>
</evidence>
<dbReference type="Pfam" id="PF08552">
    <property type="entry name" value="Kei1"/>
    <property type="match status" value="1"/>
</dbReference>